<geneLocation type="plasmid" evidence="1">
    <name>unnamed1</name>
</geneLocation>
<dbReference type="EMBL" id="JAFEJA010000003">
    <property type="protein sequence ID" value="MBM9624683.1"/>
    <property type="molecule type" value="Genomic_DNA"/>
</dbReference>
<name>A0ABS2V4N3_9ACTN</name>
<evidence type="ECO:0000313" key="2">
    <source>
        <dbReference type="Proteomes" id="UP000664109"/>
    </source>
</evidence>
<gene>
    <name evidence="1" type="ORF">JE024_39855</name>
</gene>
<keyword evidence="1" id="KW-0614">Plasmid</keyword>
<proteinExistence type="predicted"/>
<reference evidence="1 2" key="1">
    <citation type="journal article" date="2016" name="Arch. Microbiol.">
        <title>Streptomyces zhihengii sp. nov., isolated from rhizospheric soil of Psammosilene tunicoides.</title>
        <authorList>
            <person name="Huang M.J."/>
            <person name="Fei J.J."/>
            <person name="Salam N."/>
            <person name="Kim C.J."/>
            <person name="Hozzein W.N."/>
            <person name="Xiao M."/>
            <person name="Huang H.Q."/>
            <person name="Li W.J."/>
        </authorList>
    </citation>
    <scope>NUCLEOTIDE SEQUENCE [LARGE SCALE GENOMIC DNA]</scope>
    <source>
        <strain evidence="1 2">YIM T102</strain>
    </source>
</reference>
<keyword evidence="2" id="KW-1185">Reference proteome</keyword>
<comment type="caution">
    <text evidence="1">The sequence shown here is derived from an EMBL/GenBank/DDBJ whole genome shotgun (WGS) entry which is preliminary data.</text>
</comment>
<accession>A0ABS2V4N3</accession>
<organism evidence="1 2">
    <name type="scientific">Streptomyces zhihengii</name>
    <dbReference type="NCBI Taxonomy" id="1818004"/>
    <lineage>
        <taxon>Bacteria</taxon>
        <taxon>Bacillati</taxon>
        <taxon>Actinomycetota</taxon>
        <taxon>Actinomycetes</taxon>
        <taxon>Kitasatosporales</taxon>
        <taxon>Streptomycetaceae</taxon>
        <taxon>Streptomyces</taxon>
    </lineage>
</organism>
<protein>
    <submittedName>
        <fullName evidence="1">Uncharacterized protein</fullName>
    </submittedName>
</protein>
<dbReference type="Proteomes" id="UP000664109">
    <property type="component" value="Unassembled WGS sequence"/>
</dbReference>
<evidence type="ECO:0000313" key="1">
    <source>
        <dbReference type="EMBL" id="MBM9624683.1"/>
    </source>
</evidence>
<sequence>MQVSEGGRPAFEAGLRALVAALHDHPAQLAAGYGVRGRAATLRAFETLPAALLL</sequence>
<dbReference type="RefSeq" id="WP_205378832.1">
    <property type="nucleotide sequence ID" value="NZ_JAFEJA010000003.1"/>
</dbReference>